<sequence>MAPSVDSNSADPTSPLFSSASLVQSFPHHDTVKLEEENFVQWQQHIRLIIEGYELQGFFEAFGSAVSEAEKVEVVLAGLSSDFDAVLTLASFSMESLPFQCLVDVLMDFESRHMRVVREVLVYSHLVEPPFVAMMVDSVPHDVRGERATVGSHGRGFRLRVQCQIYNRFGHLVQRYFYCFYRTYNGPNASTMARVSSSAYNVQGLQGGGFSACSGSFGGSEFESNFWRGCT</sequence>
<keyword evidence="1" id="KW-1185">Reference proteome</keyword>
<reference evidence="1" key="1">
    <citation type="journal article" date="2020" name="Nat. Genet.">
        <title>Genomic diversifications of five Gossypium allopolyploid species and their impact on cotton improvement.</title>
        <authorList>
            <person name="Chen Z.J."/>
            <person name="Sreedasyam A."/>
            <person name="Ando A."/>
            <person name="Song Q."/>
            <person name="De Santiago L.M."/>
            <person name="Hulse-Kemp A.M."/>
            <person name="Ding M."/>
            <person name="Ye W."/>
            <person name="Kirkbride R.C."/>
            <person name="Jenkins J."/>
            <person name="Plott C."/>
            <person name="Lovell J."/>
            <person name="Lin Y.M."/>
            <person name="Vaughn R."/>
            <person name="Liu B."/>
            <person name="Simpson S."/>
            <person name="Scheffler B.E."/>
            <person name="Wen L."/>
            <person name="Saski C.A."/>
            <person name="Grover C.E."/>
            <person name="Hu G."/>
            <person name="Conover J.L."/>
            <person name="Carlson J.W."/>
            <person name="Shu S."/>
            <person name="Boston L.B."/>
            <person name="Williams M."/>
            <person name="Peterson D.G."/>
            <person name="McGee K."/>
            <person name="Jones D.C."/>
            <person name="Wendel J.F."/>
            <person name="Stelly D.M."/>
            <person name="Grimwood J."/>
            <person name="Schmutz J."/>
        </authorList>
    </citation>
    <scope>NUCLEOTIDE SEQUENCE [LARGE SCALE GENOMIC DNA]</scope>
    <source>
        <strain evidence="1">cv. TM-1</strain>
    </source>
</reference>
<dbReference type="PANTHER" id="PTHR47481:SF10">
    <property type="entry name" value="COPIA-LIKE POLYPROTEIN_RETROTRANSPOSON"/>
    <property type="match status" value="1"/>
</dbReference>
<dbReference type="GeneID" id="121223355"/>
<evidence type="ECO:0000313" key="1">
    <source>
        <dbReference type="Proteomes" id="UP000818029"/>
    </source>
</evidence>
<protein>
    <recommendedName>
        <fullName evidence="3">Retrotransposon Copia-like N-terminal domain-containing protein</fullName>
    </recommendedName>
</protein>
<reference evidence="2" key="2">
    <citation type="submission" date="2025-08" db="UniProtKB">
        <authorList>
            <consortium name="RefSeq"/>
        </authorList>
    </citation>
    <scope>IDENTIFICATION</scope>
</reference>
<accession>A0ABM3B0K8</accession>
<evidence type="ECO:0008006" key="3">
    <source>
        <dbReference type="Google" id="ProtNLM"/>
    </source>
</evidence>
<dbReference type="PANTHER" id="PTHR47481">
    <property type="match status" value="1"/>
</dbReference>
<evidence type="ECO:0000313" key="2">
    <source>
        <dbReference type="RefSeq" id="XP_040960581.1"/>
    </source>
</evidence>
<dbReference type="Proteomes" id="UP000818029">
    <property type="component" value="Chromosome D11"/>
</dbReference>
<proteinExistence type="predicted"/>
<gene>
    <name evidence="2" type="primary">LOC121223355</name>
</gene>
<organism evidence="1 2">
    <name type="scientific">Gossypium hirsutum</name>
    <name type="common">Upland cotton</name>
    <name type="synonym">Gossypium mexicanum</name>
    <dbReference type="NCBI Taxonomy" id="3635"/>
    <lineage>
        <taxon>Eukaryota</taxon>
        <taxon>Viridiplantae</taxon>
        <taxon>Streptophyta</taxon>
        <taxon>Embryophyta</taxon>
        <taxon>Tracheophyta</taxon>
        <taxon>Spermatophyta</taxon>
        <taxon>Magnoliopsida</taxon>
        <taxon>eudicotyledons</taxon>
        <taxon>Gunneridae</taxon>
        <taxon>Pentapetalae</taxon>
        <taxon>rosids</taxon>
        <taxon>malvids</taxon>
        <taxon>Malvales</taxon>
        <taxon>Malvaceae</taxon>
        <taxon>Malvoideae</taxon>
        <taxon>Gossypium</taxon>
    </lineage>
</organism>
<name>A0ABM3B0K8_GOSHI</name>
<dbReference type="RefSeq" id="XP_040960581.1">
    <property type="nucleotide sequence ID" value="XM_041104647.1"/>
</dbReference>